<proteinExistence type="predicted"/>
<keyword evidence="2" id="KW-1185">Reference proteome</keyword>
<dbReference type="OrthoDB" id="8087291at2"/>
<dbReference type="Proteomes" id="UP000003250">
    <property type="component" value="Unassembled WGS sequence"/>
</dbReference>
<organism evidence="1 2">
    <name type="scientific">Mesorhizobium alhagi CCNWXJ12-2</name>
    <dbReference type="NCBI Taxonomy" id="1107882"/>
    <lineage>
        <taxon>Bacteria</taxon>
        <taxon>Pseudomonadati</taxon>
        <taxon>Pseudomonadota</taxon>
        <taxon>Alphaproteobacteria</taxon>
        <taxon>Hyphomicrobiales</taxon>
        <taxon>Phyllobacteriaceae</taxon>
        <taxon>Allomesorhizobium</taxon>
    </lineage>
</organism>
<dbReference type="PATRIC" id="fig|1107882.3.peg.5423"/>
<name>H0HZH2_9HYPH</name>
<gene>
    <name evidence="1" type="ORF">MAXJ12_28028</name>
</gene>
<accession>H0HZH2</accession>
<dbReference type="AlphaFoldDB" id="H0HZH2"/>
<protein>
    <submittedName>
        <fullName evidence="1">Uncharacterized protein</fullName>
    </submittedName>
</protein>
<dbReference type="EMBL" id="AHAM01000250">
    <property type="protein sequence ID" value="EHK53884.1"/>
    <property type="molecule type" value="Genomic_DNA"/>
</dbReference>
<evidence type="ECO:0000313" key="1">
    <source>
        <dbReference type="EMBL" id="EHK53884.1"/>
    </source>
</evidence>
<evidence type="ECO:0000313" key="2">
    <source>
        <dbReference type="Proteomes" id="UP000003250"/>
    </source>
</evidence>
<dbReference type="RefSeq" id="WP_008839176.1">
    <property type="nucleotide sequence ID" value="NZ_AHAM01000250.1"/>
</dbReference>
<reference evidence="1 2" key="1">
    <citation type="journal article" date="2012" name="J. Bacteriol.">
        <title>Draft Genome Sequence of Mesorhizobium alhagi CCNWXJ12-2T, a Novel Salt-Resistant Species Isolated from the Desert of Northwestern China.</title>
        <authorList>
            <person name="Zhou M."/>
            <person name="Chen W."/>
            <person name="Chen H."/>
            <person name="Wei G."/>
        </authorList>
    </citation>
    <scope>NUCLEOTIDE SEQUENCE [LARGE SCALE GENOMIC DNA]</scope>
    <source>
        <strain evidence="1 2">CCNWXJ12-2</strain>
    </source>
</reference>
<sequence length="76" mass="8904">MTLEIDRISQRIARSSHADGYKLWRTQKDLDTEIYQLASAKRPVPLELVRMRSIIAKARAFRNSAAYRPVQEIHEH</sequence>